<dbReference type="InterPro" id="IPR025662">
    <property type="entry name" value="Sigma_54_int_dom_ATP-bd_1"/>
</dbReference>
<dbReference type="InterPro" id="IPR027417">
    <property type="entry name" value="P-loop_NTPase"/>
</dbReference>
<organism evidence="1 2">
    <name type="scientific">Sphaerisporangium aureirubrum</name>
    <dbReference type="NCBI Taxonomy" id="1544736"/>
    <lineage>
        <taxon>Bacteria</taxon>
        <taxon>Bacillati</taxon>
        <taxon>Actinomycetota</taxon>
        <taxon>Actinomycetes</taxon>
        <taxon>Streptosporangiales</taxon>
        <taxon>Streptosporangiaceae</taxon>
        <taxon>Sphaerisporangium</taxon>
    </lineage>
</organism>
<dbReference type="EMBL" id="JBHSRF010000048">
    <property type="protein sequence ID" value="MFC6084718.1"/>
    <property type="molecule type" value="Genomic_DNA"/>
</dbReference>
<evidence type="ECO:0000313" key="1">
    <source>
        <dbReference type="EMBL" id="MFC6084718.1"/>
    </source>
</evidence>
<dbReference type="Proteomes" id="UP001596137">
    <property type="component" value="Unassembled WGS sequence"/>
</dbReference>
<dbReference type="SUPFAM" id="SSF52540">
    <property type="entry name" value="P-loop containing nucleoside triphosphate hydrolases"/>
    <property type="match status" value="1"/>
</dbReference>
<dbReference type="RefSeq" id="WP_380758077.1">
    <property type="nucleotide sequence ID" value="NZ_JBHSRF010000048.1"/>
</dbReference>
<protein>
    <recommendedName>
        <fullName evidence="3">AAA+ ATPase domain-containing protein</fullName>
    </recommendedName>
</protein>
<name>A0ABW1NN05_9ACTN</name>
<proteinExistence type="predicted"/>
<evidence type="ECO:0008006" key="3">
    <source>
        <dbReference type="Google" id="ProtNLM"/>
    </source>
</evidence>
<gene>
    <name evidence="1" type="ORF">ACFP1K_26400</name>
</gene>
<comment type="caution">
    <text evidence="1">The sequence shown here is derived from an EMBL/GenBank/DDBJ whole genome shotgun (WGS) entry which is preliminary data.</text>
</comment>
<keyword evidence="2" id="KW-1185">Reference proteome</keyword>
<evidence type="ECO:0000313" key="2">
    <source>
        <dbReference type="Proteomes" id="UP001596137"/>
    </source>
</evidence>
<dbReference type="Gene3D" id="3.40.50.300">
    <property type="entry name" value="P-loop containing nucleotide triphosphate hydrolases"/>
    <property type="match status" value="1"/>
</dbReference>
<accession>A0ABW1NN05</accession>
<dbReference type="PROSITE" id="PS00675">
    <property type="entry name" value="SIGMA54_INTERACT_1"/>
    <property type="match status" value="1"/>
</dbReference>
<sequence length="240" mass="26805">MADRGRLVLVTGESGSGKSSLVNRCAHWLVQAVRESGWEATAVDLRGAEAAELSTRERIRLTFHRLVTFLPAASQGLPHDHEDDPLSGYQALGRTMLEKRRLAVVLLPACELPAELLEYARFTAPGLVFFLESSYPEVERAGEALPHPYDGHALHLRMGRVRGDDVRRFLHERLAGLPPGAGPRISDETLDAILRAAPHLSTVRQVQTVFYELFERAVAESRPTVEYSDFVAYWRPENAR</sequence>
<reference evidence="2" key="1">
    <citation type="journal article" date="2019" name="Int. J. Syst. Evol. Microbiol.">
        <title>The Global Catalogue of Microorganisms (GCM) 10K type strain sequencing project: providing services to taxonomists for standard genome sequencing and annotation.</title>
        <authorList>
            <consortium name="The Broad Institute Genomics Platform"/>
            <consortium name="The Broad Institute Genome Sequencing Center for Infectious Disease"/>
            <person name="Wu L."/>
            <person name="Ma J."/>
        </authorList>
    </citation>
    <scope>NUCLEOTIDE SEQUENCE [LARGE SCALE GENOMIC DNA]</scope>
    <source>
        <strain evidence="2">JCM 30346</strain>
    </source>
</reference>